<dbReference type="EMBL" id="MFNF01000040">
    <property type="protein sequence ID" value="OGH01074.1"/>
    <property type="molecule type" value="Genomic_DNA"/>
</dbReference>
<evidence type="ECO:0000256" key="8">
    <source>
        <dbReference type="SAM" id="MobiDB-lite"/>
    </source>
</evidence>
<dbReference type="GO" id="GO:0009425">
    <property type="term" value="C:bacterial-type flagellum basal body"/>
    <property type="evidence" value="ECO:0007669"/>
    <property type="project" value="InterPro"/>
</dbReference>
<dbReference type="PANTHER" id="PTHR43484:SF1">
    <property type="entry name" value="FLAGELLAR MOTOR SWITCH PROTEIN FLIN"/>
    <property type="match status" value="1"/>
</dbReference>
<organism evidence="10 11">
    <name type="scientific">Candidatus Lambdaproteobacteria bacterium RIFOXYD2_FULL_56_26</name>
    <dbReference type="NCBI Taxonomy" id="1817773"/>
    <lineage>
        <taxon>Bacteria</taxon>
        <taxon>Pseudomonadati</taxon>
        <taxon>Pseudomonadota</taxon>
        <taxon>Candidatus Lambdaproteobacteria</taxon>
    </lineage>
</organism>
<sequence>MKVDLSPEPVARPSLKVPGPSSQPAPGAEGLVGKNLLYKIPHQLKVEIGRTNLTGEDLTRLNYGSVIELDRKVGDPVDIVLGGQVIAKGEVVQINQEQLGVRVTRIDF</sequence>
<evidence type="ECO:0000256" key="1">
    <source>
        <dbReference type="ARBA" id="ARBA00004413"/>
    </source>
</evidence>
<evidence type="ECO:0000256" key="5">
    <source>
        <dbReference type="ARBA" id="ARBA00022500"/>
    </source>
</evidence>
<keyword evidence="7" id="KW-0472">Membrane</keyword>
<feature type="region of interest" description="Disordered" evidence="8">
    <location>
        <begin position="1"/>
        <end position="28"/>
    </location>
</feature>
<reference evidence="10 11" key="1">
    <citation type="journal article" date="2016" name="Nat. Commun.">
        <title>Thousands of microbial genomes shed light on interconnected biogeochemical processes in an aquifer system.</title>
        <authorList>
            <person name="Anantharaman K."/>
            <person name="Brown C.T."/>
            <person name="Hug L.A."/>
            <person name="Sharon I."/>
            <person name="Castelle C.J."/>
            <person name="Probst A.J."/>
            <person name="Thomas B.C."/>
            <person name="Singh A."/>
            <person name="Wilkins M.J."/>
            <person name="Karaoz U."/>
            <person name="Brodie E.L."/>
            <person name="Williams K.H."/>
            <person name="Hubbard S.S."/>
            <person name="Banfield J.F."/>
        </authorList>
    </citation>
    <scope>NUCLEOTIDE SEQUENCE [LARGE SCALE GENOMIC DNA]</scope>
</reference>
<dbReference type="Gene3D" id="2.30.330.10">
    <property type="entry name" value="SpoA-like"/>
    <property type="match status" value="1"/>
</dbReference>
<dbReference type="InterPro" id="IPR051469">
    <property type="entry name" value="FliN/MopA/SpaO"/>
</dbReference>
<feature type="domain" description="Flagellar motor switch protein FliN-like C-terminal" evidence="9">
    <location>
        <begin position="36"/>
        <end position="106"/>
    </location>
</feature>
<protein>
    <recommendedName>
        <fullName evidence="3">Flagellar motor switch protein FliN</fullName>
    </recommendedName>
</protein>
<keyword evidence="6" id="KW-0283">Flagellar rotation</keyword>
<dbReference type="InterPro" id="IPR001543">
    <property type="entry name" value="FliN-like_C"/>
</dbReference>
<proteinExistence type="inferred from homology"/>
<dbReference type="Pfam" id="PF01052">
    <property type="entry name" value="FliMN_C"/>
    <property type="match status" value="1"/>
</dbReference>
<dbReference type="Proteomes" id="UP000177583">
    <property type="component" value="Unassembled WGS sequence"/>
</dbReference>
<evidence type="ECO:0000256" key="3">
    <source>
        <dbReference type="ARBA" id="ARBA00021897"/>
    </source>
</evidence>
<comment type="subcellular location">
    <subcellularLocation>
        <location evidence="1">Cell membrane</location>
        <topology evidence="1">Peripheral membrane protein</topology>
        <orientation evidence="1">Cytoplasmic side</orientation>
    </subcellularLocation>
</comment>
<dbReference type="PANTHER" id="PTHR43484">
    <property type="match status" value="1"/>
</dbReference>
<dbReference type="PROSITE" id="PS50890">
    <property type="entry name" value="PUA"/>
    <property type="match status" value="1"/>
</dbReference>
<evidence type="ECO:0000313" key="10">
    <source>
        <dbReference type="EMBL" id="OGH01074.1"/>
    </source>
</evidence>
<dbReference type="PRINTS" id="PR00956">
    <property type="entry name" value="FLGMOTORFLIN"/>
</dbReference>
<keyword evidence="4" id="KW-1003">Cell membrane</keyword>
<evidence type="ECO:0000313" key="11">
    <source>
        <dbReference type="Proteomes" id="UP000177583"/>
    </source>
</evidence>
<evidence type="ECO:0000256" key="2">
    <source>
        <dbReference type="ARBA" id="ARBA00009226"/>
    </source>
</evidence>
<gene>
    <name evidence="10" type="ORF">A2557_00205</name>
</gene>
<dbReference type="InterPro" id="IPR001172">
    <property type="entry name" value="FliN_T3SS_HrcQb"/>
</dbReference>
<dbReference type="SUPFAM" id="SSF101801">
    <property type="entry name" value="Surface presentation of antigens (SPOA)"/>
    <property type="match status" value="1"/>
</dbReference>
<evidence type="ECO:0000256" key="7">
    <source>
        <dbReference type="ARBA" id="ARBA00023136"/>
    </source>
</evidence>
<name>A0A1F6GSI2_9PROT</name>
<keyword evidence="5" id="KW-0145">Chemotaxis</keyword>
<comment type="caution">
    <text evidence="10">The sequence shown here is derived from an EMBL/GenBank/DDBJ whole genome shotgun (WGS) entry which is preliminary data.</text>
</comment>
<dbReference type="GO" id="GO:0071973">
    <property type="term" value="P:bacterial-type flagellum-dependent cell motility"/>
    <property type="evidence" value="ECO:0007669"/>
    <property type="project" value="InterPro"/>
</dbReference>
<evidence type="ECO:0000256" key="4">
    <source>
        <dbReference type="ARBA" id="ARBA00022475"/>
    </source>
</evidence>
<dbReference type="GO" id="GO:0005886">
    <property type="term" value="C:plasma membrane"/>
    <property type="evidence" value="ECO:0007669"/>
    <property type="project" value="UniProtKB-SubCell"/>
</dbReference>
<dbReference type="InterPro" id="IPR036429">
    <property type="entry name" value="SpoA-like_sf"/>
</dbReference>
<dbReference type="AlphaFoldDB" id="A0A1F6GSI2"/>
<comment type="similarity">
    <text evidence="2">Belongs to the FliN/MopA/SpaO family.</text>
</comment>
<evidence type="ECO:0000259" key="9">
    <source>
        <dbReference type="Pfam" id="PF01052"/>
    </source>
</evidence>
<accession>A0A1F6GSI2</accession>
<dbReference type="GO" id="GO:0003774">
    <property type="term" value="F:cytoskeletal motor activity"/>
    <property type="evidence" value="ECO:0007669"/>
    <property type="project" value="InterPro"/>
</dbReference>
<evidence type="ECO:0000256" key="6">
    <source>
        <dbReference type="ARBA" id="ARBA00022779"/>
    </source>
</evidence>
<dbReference type="GO" id="GO:0006935">
    <property type="term" value="P:chemotaxis"/>
    <property type="evidence" value="ECO:0007669"/>
    <property type="project" value="UniProtKB-KW"/>
</dbReference>